<proteinExistence type="predicted"/>
<name>A0AAN7JYB8_9MYRT</name>
<accession>A0AAN7JYB8</accession>
<keyword evidence="2" id="KW-1185">Reference proteome</keyword>
<comment type="caution">
    <text evidence="1">The sequence shown here is derived from an EMBL/GenBank/DDBJ whole genome shotgun (WGS) entry which is preliminary data.</text>
</comment>
<gene>
    <name evidence="1" type="ORF">SAY87_018874</name>
</gene>
<reference evidence="1 2" key="1">
    <citation type="journal article" date="2023" name="Hortic Res">
        <title>Pangenome of water caltrop reveals structural variations and asymmetric subgenome divergence after allopolyploidization.</title>
        <authorList>
            <person name="Zhang X."/>
            <person name="Chen Y."/>
            <person name="Wang L."/>
            <person name="Yuan Y."/>
            <person name="Fang M."/>
            <person name="Shi L."/>
            <person name="Lu R."/>
            <person name="Comes H.P."/>
            <person name="Ma Y."/>
            <person name="Chen Y."/>
            <person name="Huang G."/>
            <person name="Zhou Y."/>
            <person name="Zheng Z."/>
            <person name="Qiu Y."/>
        </authorList>
    </citation>
    <scope>NUCLEOTIDE SEQUENCE [LARGE SCALE GENOMIC DNA]</scope>
    <source>
        <tissue evidence="1">Roots</tissue>
    </source>
</reference>
<organism evidence="1 2">
    <name type="scientific">Trapa incisa</name>
    <dbReference type="NCBI Taxonomy" id="236973"/>
    <lineage>
        <taxon>Eukaryota</taxon>
        <taxon>Viridiplantae</taxon>
        <taxon>Streptophyta</taxon>
        <taxon>Embryophyta</taxon>
        <taxon>Tracheophyta</taxon>
        <taxon>Spermatophyta</taxon>
        <taxon>Magnoliopsida</taxon>
        <taxon>eudicotyledons</taxon>
        <taxon>Gunneridae</taxon>
        <taxon>Pentapetalae</taxon>
        <taxon>rosids</taxon>
        <taxon>malvids</taxon>
        <taxon>Myrtales</taxon>
        <taxon>Lythraceae</taxon>
        <taxon>Trapa</taxon>
    </lineage>
</organism>
<dbReference type="Proteomes" id="UP001345219">
    <property type="component" value="Chromosome 15"/>
</dbReference>
<evidence type="ECO:0000313" key="1">
    <source>
        <dbReference type="EMBL" id="KAK4757573.1"/>
    </source>
</evidence>
<sequence length="107" mass="11661">MPSPLRNRFSLPLHYSYLFEEEEEIHSSPSTHSLIRILQCDAALHLSLAGQSHSPVDLHLTIDIFDESGIRCGASGVAGGLLHPYSPKGRQLLEGVSEASKHSKSSN</sequence>
<dbReference type="EMBL" id="JAXIOK010000012">
    <property type="protein sequence ID" value="KAK4757573.1"/>
    <property type="molecule type" value="Genomic_DNA"/>
</dbReference>
<evidence type="ECO:0000313" key="2">
    <source>
        <dbReference type="Proteomes" id="UP001345219"/>
    </source>
</evidence>
<protein>
    <submittedName>
        <fullName evidence="1">Uncharacterized protein</fullName>
    </submittedName>
</protein>
<dbReference type="AlphaFoldDB" id="A0AAN7JYB8"/>